<dbReference type="InterPro" id="IPR017853">
    <property type="entry name" value="GH"/>
</dbReference>
<dbReference type="Gene3D" id="2.60.120.260">
    <property type="entry name" value="Galactose-binding domain-like"/>
    <property type="match status" value="1"/>
</dbReference>
<dbReference type="Gene3D" id="3.20.20.80">
    <property type="entry name" value="Glycosidases"/>
    <property type="match status" value="1"/>
</dbReference>
<evidence type="ECO:0000313" key="3">
    <source>
        <dbReference type="Proteomes" id="UP000249696"/>
    </source>
</evidence>
<dbReference type="SUPFAM" id="SSF51445">
    <property type="entry name" value="(Trans)glycosidases"/>
    <property type="match status" value="1"/>
</dbReference>
<organism evidence="2 3">
    <name type="scientific">Arenibacter echinorum</name>
    <dbReference type="NCBI Taxonomy" id="440515"/>
    <lineage>
        <taxon>Bacteria</taxon>
        <taxon>Pseudomonadati</taxon>
        <taxon>Bacteroidota</taxon>
        <taxon>Flavobacteriia</taxon>
        <taxon>Flavobacteriales</taxon>
        <taxon>Flavobacteriaceae</taxon>
        <taxon>Arenibacter</taxon>
    </lineage>
</organism>
<evidence type="ECO:0000259" key="1">
    <source>
        <dbReference type="Pfam" id="PF01120"/>
    </source>
</evidence>
<dbReference type="GO" id="GO:0005975">
    <property type="term" value="P:carbohydrate metabolic process"/>
    <property type="evidence" value="ECO:0007669"/>
    <property type="project" value="InterPro"/>
</dbReference>
<dbReference type="Proteomes" id="UP000249696">
    <property type="component" value="Unassembled WGS sequence"/>
</dbReference>
<dbReference type="GO" id="GO:0004560">
    <property type="term" value="F:alpha-L-fucosidase activity"/>
    <property type="evidence" value="ECO:0007669"/>
    <property type="project" value="InterPro"/>
</dbReference>
<proteinExistence type="predicted"/>
<dbReference type="InterPro" id="IPR057739">
    <property type="entry name" value="Glyco_hydro_29_N"/>
</dbReference>
<evidence type="ECO:0000313" key="2">
    <source>
        <dbReference type="EMBL" id="RAJ07999.1"/>
    </source>
</evidence>
<reference evidence="2 3" key="1">
    <citation type="submission" date="2018-06" db="EMBL/GenBank/DDBJ databases">
        <title>Genomic Encyclopedia of Archaeal and Bacterial Type Strains, Phase II (KMG-II): from individual species to whole genera.</title>
        <authorList>
            <person name="Goeker M."/>
        </authorList>
    </citation>
    <scope>NUCLEOTIDE SEQUENCE [LARGE SCALE GENOMIC DNA]</scope>
    <source>
        <strain evidence="2 3">DSM 23522</strain>
    </source>
</reference>
<dbReference type="Pfam" id="PF01120">
    <property type="entry name" value="Alpha_L_fucos"/>
    <property type="match status" value="1"/>
</dbReference>
<dbReference type="AlphaFoldDB" id="A0A327QTU8"/>
<comment type="caution">
    <text evidence="2">The sequence shown here is derived from an EMBL/GenBank/DDBJ whole genome shotgun (WGS) entry which is preliminary data.</text>
</comment>
<feature type="domain" description="Glycoside hydrolase family 29 N-terminal" evidence="1">
    <location>
        <begin position="208"/>
        <end position="479"/>
    </location>
</feature>
<accession>A0A327QTU8</accession>
<dbReference type="EMBL" id="QLLN01000007">
    <property type="protein sequence ID" value="RAJ07999.1"/>
    <property type="molecule type" value="Genomic_DNA"/>
</dbReference>
<sequence>MLFLIIGCTLANAQNKIDPYAETGDHLTGEGTITVEINPNQINVLSARYASISPNLKPIVKNHMFLWVESITPELHYLEWKVKSPKAGVYEVSTLVFAEEASIELSCNGQKEEVVNKALEWSRLSIGKVMLKKGVNTVQMIVRKTQGFKLSSIELTQPEVQKSIQDYTLKNRQNPDWFRDAGYGLMFQWTNRATPEKGDTIKNWEDKVNDFDVERFANMVEQTGASYVLWSITWGQQYISAPIKSLDKLIKGRTTKRDLLGEMADVLDKKGIKLIFYYHYGYDCYHSVDSDWMEASGGYKADKTELYYNITNILSEIGKRYKRKLHGWWFDGAQRYYDCHFDGTTGGILSAPFKKISQAAKSGNSERIIAYNSWILPRLTEYQDYFAGEGLAQFEELKEGVFQEGLQKGLMAHTCFPLEKRWGHIDKNSKIVSPNYSAEILISQIKYAQEHRYPLSINLEMYEDGSVSPESLELLKTIQKTMSTDE</sequence>
<name>A0A327QTU8_9FLAO</name>
<gene>
    <name evidence="2" type="ORF">LV92_03562</name>
</gene>
<protein>
    <submittedName>
        <fullName evidence="2">Alpha-L-fucosidase-like protein</fullName>
    </submittedName>
</protein>
<keyword evidence="3" id="KW-1185">Reference proteome</keyword>